<dbReference type="PANTHER" id="PTHR33067:SF35">
    <property type="entry name" value="ASPARTIC PEPTIDASE DDI1-TYPE DOMAIN-CONTAINING PROTEIN"/>
    <property type="match status" value="1"/>
</dbReference>
<dbReference type="AlphaFoldDB" id="A0AAV2CU48"/>
<evidence type="ECO:0000313" key="2">
    <source>
        <dbReference type="EMBL" id="CAL1359402.1"/>
    </source>
</evidence>
<dbReference type="Gene3D" id="2.40.70.10">
    <property type="entry name" value="Acid Proteases"/>
    <property type="match status" value="1"/>
</dbReference>
<name>A0AAV2CU48_9ROSI</name>
<dbReference type="EMBL" id="OZ034814">
    <property type="protein sequence ID" value="CAL1359402.1"/>
    <property type="molecule type" value="Genomic_DNA"/>
</dbReference>
<evidence type="ECO:0000313" key="3">
    <source>
        <dbReference type="Proteomes" id="UP001497516"/>
    </source>
</evidence>
<gene>
    <name evidence="2" type="ORF">LTRI10_LOCUS6891</name>
</gene>
<protein>
    <recommendedName>
        <fullName evidence="4">Reverse transcriptase domain-containing protein</fullName>
    </recommendedName>
</protein>
<feature type="compositionally biased region" description="Polar residues" evidence="1">
    <location>
        <begin position="59"/>
        <end position="70"/>
    </location>
</feature>
<dbReference type="Proteomes" id="UP001497516">
    <property type="component" value="Chromosome 10"/>
</dbReference>
<evidence type="ECO:0000256" key="1">
    <source>
        <dbReference type="SAM" id="MobiDB-lite"/>
    </source>
</evidence>
<dbReference type="Pfam" id="PF13650">
    <property type="entry name" value="Asp_protease_2"/>
    <property type="match status" value="1"/>
</dbReference>
<accession>A0AAV2CU48</accession>
<sequence length="471" mass="51848">MTSTQAAITSLEAGQRNQGAILQDLQTQVGILACQNTTRAPGNLPATIIPNPRDPHHLQQLTRSGKTTSADPVPARQEEPLPASALPADDAEVRVEKEAPAPKSQPVVKEHVPQLPFPTRLHKDKLETDFTKFMAMLKQLNISIPFVEAPSKMPKYAKFMKDLLTNKKKLGDLSTVLLSEECSAILQNKLPEKRKDPGSFTIPLTIGSMHVGKSLADLGASINVMPYKLYKKLDLGELSPTRMSIQLADRSIVHPRGIIEDLLVKVGAFTYPVDFVILDIHEDVDVPLILGRPFLATAKALIDVHDGKLVLRAGNQQATFSVTEFDHCDMIAVTPVHAISDQVHEPVVYPSAPLLLQDPPIIPSPPLHPVSPPNKKIKEEWRPKQQVAKPARKKGGGHYELVPPPASRPPWPSGYSLACILPDGQVELTDDGGRIRRCMATTLSCTSRATWIRSWRHLFLHLPEYPPWASS</sequence>
<dbReference type="PANTHER" id="PTHR33067">
    <property type="entry name" value="RNA-DIRECTED DNA POLYMERASE-RELATED"/>
    <property type="match status" value="1"/>
</dbReference>
<organism evidence="2 3">
    <name type="scientific">Linum trigynum</name>
    <dbReference type="NCBI Taxonomy" id="586398"/>
    <lineage>
        <taxon>Eukaryota</taxon>
        <taxon>Viridiplantae</taxon>
        <taxon>Streptophyta</taxon>
        <taxon>Embryophyta</taxon>
        <taxon>Tracheophyta</taxon>
        <taxon>Spermatophyta</taxon>
        <taxon>Magnoliopsida</taxon>
        <taxon>eudicotyledons</taxon>
        <taxon>Gunneridae</taxon>
        <taxon>Pentapetalae</taxon>
        <taxon>rosids</taxon>
        <taxon>fabids</taxon>
        <taxon>Malpighiales</taxon>
        <taxon>Linaceae</taxon>
        <taxon>Linum</taxon>
    </lineage>
</organism>
<proteinExistence type="predicted"/>
<keyword evidence="3" id="KW-1185">Reference proteome</keyword>
<feature type="region of interest" description="Disordered" evidence="1">
    <location>
        <begin position="375"/>
        <end position="407"/>
    </location>
</feature>
<reference evidence="2 3" key="1">
    <citation type="submission" date="2024-04" db="EMBL/GenBank/DDBJ databases">
        <authorList>
            <person name="Fracassetti M."/>
        </authorList>
    </citation>
    <scope>NUCLEOTIDE SEQUENCE [LARGE SCALE GENOMIC DNA]</scope>
</reference>
<dbReference type="CDD" id="cd00303">
    <property type="entry name" value="retropepsin_like"/>
    <property type="match status" value="1"/>
</dbReference>
<dbReference type="InterPro" id="IPR021109">
    <property type="entry name" value="Peptidase_aspartic_dom_sf"/>
</dbReference>
<evidence type="ECO:0008006" key="4">
    <source>
        <dbReference type="Google" id="ProtNLM"/>
    </source>
</evidence>
<feature type="region of interest" description="Disordered" evidence="1">
    <location>
        <begin position="43"/>
        <end position="88"/>
    </location>
</feature>